<keyword evidence="3" id="KW-1185">Reference proteome</keyword>
<feature type="transmembrane region" description="Helical" evidence="1">
    <location>
        <begin position="355"/>
        <end position="375"/>
    </location>
</feature>
<dbReference type="Gene3D" id="1.20.1250.20">
    <property type="entry name" value="MFS general substrate transporter like domains"/>
    <property type="match status" value="1"/>
</dbReference>
<proteinExistence type="predicted"/>
<reference evidence="2 3" key="1">
    <citation type="submission" date="2020-08" db="EMBL/GenBank/DDBJ databases">
        <title>Sequencing the genomes of 1000 actinobacteria strains.</title>
        <authorList>
            <person name="Klenk H.-P."/>
        </authorList>
    </citation>
    <scope>NUCLEOTIDE SEQUENCE [LARGE SCALE GENOMIC DNA]</scope>
    <source>
        <strain evidence="2 3">DSM 20146</strain>
    </source>
</reference>
<feature type="transmembrane region" description="Helical" evidence="1">
    <location>
        <begin position="35"/>
        <end position="57"/>
    </location>
</feature>
<dbReference type="GO" id="GO:0022857">
    <property type="term" value="F:transmembrane transporter activity"/>
    <property type="evidence" value="ECO:0007669"/>
    <property type="project" value="InterPro"/>
</dbReference>
<name>A0A7W4UYC3_LEIAQ</name>
<dbReference type="InterPro" id="IPR011701">
    <property type="entry name" value="MFS"/>
</dbReference>
<keyword evidence="1" id="KW-0812">Transmembrane</keyword>
<comment type="caution">
    <text evidence="2">The sequence shown here is derived from an EMBL/GenBank/DDBJ whole genome shotgun (WGS) entry which is preliminary data.</text>
</comment>
<dbReference type="EMBL" id="JACHVP010000003">
    <property type="protein sequence ID" value="MBB2968427.1"/>
    <property type="molecule type" value="Genomic_DNA"/>
</dbReference>
<evidence type="ECO:0000256" key="1">
    <source>
        <dbReference type="SAM" id="Phobius"/>
    </source>
</evidence>
<dbReference type="AlphaFoldDB" id="A0A7W4UYC3"/>
<dbReference type="Pfam" id="PF07690">
    <property type="entry name" value="MFS_1"/>
    <property type="match status" value="1"/>
</dbReference>
<feature type="transmembrane region" description="Helical" evidence="1">
    <location>
        <begin position="300"/>
        <end position="318"/>
    </location>
</feature>
<dbReference type="InterPro" id="IPR036259">
    <property type="entry name" value="MFS_trans_sf"/>
</dbReference>
<gene>
    <name evidence="2" type="ORF">FHX33_003197</name>
</gene>
<evidence type="ECO:0008006" key="4">
    <source>
        <dbReference type="Google" id="ProtNLM"/>
    </source>
</evidence>
<protein>
    <recommendedName>
        <fullName evidence="4">MFS transporter</fullName>
    </recommendedName>
</protein>
<sequence length="393" mass="41476">MIGPKASTVILLFLNAVFSGSLGVSLVLTLNHAGVSKWGIAAFFVVWNVSGAAINLMPHQWLKGMFSSSTILLGSSVAVLAGIGLLTWAFAMPLPTILVAALLMAAYSLQYPIYLGRIASEQEPRARLGSSMATVRRVWILGYIVGLVLYSGVSLIGWAELEVPLFALLMTFVLQVVWRRPRDLRTTPVPRGDSPRVTPRNQMSVLVVLGLAISLLRATDSLRSTYFPLFAQQAGVAAAVISLLFAATAISELVILRPLGRLGDHAGSTVPLMGVAAVGICSMALVASGTSPWTLVGSQVLYAVFTSGFQLFGVQKFVEASRHAERGASLYQGSLQVGGLIGILLPLLIDGYGPGIFLIGSALSATALVMLFINARKEGGANASRDRGNTHAG</sequence>
<dbReference type="Proteomes" id="UP000538196">
    <property type="component" value="Unassembled WGS sequence"/>
</dbReference>
<organism evidence="2 3">
    <name type="scientific">Leifsonia aquatica</name>
    <name type="common">Corynebacterium aquaticum</name>
    <dbReference type="NCBI Taxonomy" id="144185"/>
    <lineage>
        <taxon>Bacteria</taxon>
        <taxon>Bacillati</taxon>
        <taxon>Actinomycetota</taxon>
        <taxon>Actinomycetes</taxon>
        <taxon>Micrococcales</taxon>
        <taxon>Microbacteriaceae</taxon>
        <taxon>Leifsonia</taxon>
    </lineage>
</organism>
<feature type="transmembrane region" description="Helical" evidence="1">
    <location>
        <begin position="230"/>
        <end position="256"/>
    </location>
</feature>
<feature type="transmembrane region" description="Helical" evidence="1">
    <location>
        <begin position="138"/>
        <end position="157"/>
    </location>
</feature>
<keyword evidence="1" id="KW-0472">Membrane</keyword>
<accession>A0A7W4UYC3</accession>
<feature type="transmembrane region" description="Helical" evidence="1">
    <location>
        <begin position="97"/>
        <end position="117"/>
    </location>
</feature>
<evidence type="ECO:0000313" key="3">
    <source>
        <dbReference type="Proteomes" id="UP000538196"/>
    </source>
</evidence>
<feature type="transmembrane region" description="Helical" evidence="1">
    <location>
        <begin position="268"/>
        <end position="288"/>
    </location>
</feature>
<dbReference type="SUPFAM" id="SSF103473">
    <property type="entry name" value="MFS general substrate transporter"/>
    <property type="match status" value="1"/>
</dbReference>
<evidence type="ECO:0000313" key="2">
    <source>
        <dbReference type="EMBL" id="MBB2968427.1"/>
    </source>
</evidence>
<keyword evidence="1" id="KW-1133">Transmembrane helix</keyword>
<feature type="transmembrane region" description="Helical" evidence="1">
    <location>
        <begin position="69"/>
        <end position="91"/>
    </location>
</feature>
<feature type="transmembrane region" description="Helical" evidence="1">
    <location>
        <begin position="330"/>
        <end position="349"/>
    </location>
</feature>